<dbReference type="PROSITE" id="PS00057">
    <property type="entry name" value="RIBOSOMAL_S18"/>
    <property type="match status" value="1"/>
</dbReference>
<keyword evidence="11" id="KW-1185">Reference proteome</keyword>
<dbReference type="AlphaFoldDB" id="A0A1H9TWE1"/>
<dbReference type="Proteomes" id="UP000198929">
    <property type="component" value="Unassembled WGS sequence"/>
</dbReference>
<proteinExistence type="inferred from homology"/>
<dbReference type="NCBIfam" id="TIGR00165">
    <property type="entry name" value="S18"/>
    <property type="match status" value="1"/>
</dbReference>
<dbReference type="PANTHER" id="PTHR13479">
    <property type="entry name" value="30S RIBOSOMAL PROTEIN S18"/>
    <property type="match status" value="1"/>
</dbReference>
<dbReference type="Gene3D" id="4.10.640.10">
    <property type="entry name" value="Ribosomal protein S18"/>
    <property type="match status" value="1"/>
</dbReference>
<keyword evidence="3 7" id="KW-0694">RNA-binding</keyword>
<evidence type="ECO:0000313" key="10">
    <source>
        <dbReference type="EMBL" id="SES01318.1"/>
    </source>
</evidence>
<protein>
    <recommendedName>
        <fullName evidence="6 7">Small ribosomal subunit protein bS18</fullName>
    </recommendedName>
</protein>
<organism evidence="10 11">
    <name type="scientific">Corynebacterium cystitidis DSM 20524</name>
    <dbReference type="NCBI Taxonomy" id="1121357"/>
    <lineage>
        <taxon>Bacteria</taxon>
        <taxon>Bacillati</taxon>
        <taxon>Actinomycetota</taxon>
        <taxon>Actinomycetes</taxon>
        <taxon>Mycobacteriales</taxon>
        <taxon>Corynebacteriaceae</taxon>
        <taxon>Corynebacterium</taxon>
    </lineage>
</organism>
<evidence type="ECO:0000313" key="11">
    <source>
        <dbReference type="Proteomes" id="UP000198929"/>
    </source>
</evidence>
<evidence type="ECO:0000256" key="8">
    <source>
        <dbReference type="RuleBase" id="RU003910"/>
    </source>
</evidence>
<evidence type="ECO:0000256" key="9">
    <source>
        <dbReference type="SAM" id="MobiDB-lite"/>
    </source>
</evidence>
<dbReference type="InterPro" id="IPR018275">
    <property type="entry name" value="Ribosomal_bS18_CS"/>
</dbReference>
<evidence type="ECO:0000256" key="5">
    <source>
        <dbReference type="ARBA" id="ARBA00023274"/>
    </source>
</evidence>
<gene>
    <name evidence="7" type="primary">rpsR</name>
    <name evidence="10" type="ORF">SAMN05661109_01583</name>
</gene>
<accession>A0A1H9TWE1</accession>
<sequence length="81" mass="9568">MKRNNRKPRVEQSRRPKKNPLKAEGIEQVDYKDVKTLRLFISDRHKIRSRRVTGLTPQQQRQVATAVKNAREMALLPFTSR</sequence>
<evidence type="ECO:0000256" key="1">
    <source>
        <dbReference type="ARBA" id="ARBA00005589"/>
    </source>
</evidence>
<keyword evidence="2 7" id="KW-0699">rRNA-binding</keyword>
<keyword evidence="5 7" id="KW-0687">Ribonucleoprotein</keyword>
<dbReference type="InterPro" id="IPR036870">
    <property type="entry name" value="Ribosomal_bS18_sf"/>
</dbReference>
<dbReference type="EMBL" id="FOGQ01000006">
    <property type="protein sequence ID" value="SES01318.1"/>
    <property type="molecule type" value="Genomic_DNA"/>
</dbReference>
<comment type="subunit">
    <text evidence="7">Part of the 30S ribosomal subunit. Forms a tight heterodimer with protein bS6.</text>
</comment>
<dbReference type="PRINTS" id="PR00974">
    <property type="entry name" value="RIBOSOMALS18"/>
</dbReference>
<comment type="function">
    <text evidence="7">Binds as a heterodimer with protein bS6 to the central domain of the 16S rRNA, where it helps stabilize the platform of the 30S subunit.</text>
</comment>
<evidence type="ECO:0000256" key="3">
    <source>
        <dbReference type="ARBA" id="ARBA00022884"/>
    </source>
</evidence>
<feature type="region of interest" description="Disordered" evidence="9">
    <location>
        <begin position="1"/>
        <end position="24"/>
    </location>
</feature>
<evidence type="ECO:0000256" key="2">
    <source>
        <dbReference type="ARBA" id="ARBA00022730"/>
    </source>
</evidence>
<dbReference type="STRING" id="1121357.SAMN05661109_01583"/>
<comment type="similarity">
    <text evidence="1 7 8">Belongs to the bacterial ribosomal protein bS18 family.</text>
</comment>
<evidence type="ECO:0000256" key="4">
    <source>
        <dbReference type="ARBA" id="ARBA00022980"/>
    </source>
</evidence>
<dbReference type="HAMAP" id="MF_00270">
    <property type="entry name" value="Ribosomal_bS18"/>
    <property type="match status" value="1"/>
</dbReference>
<dbReference type="GO" id="GO:0006412">
    <property type="term" value="P:translation"/>
    <property type="evidence" value="ECO:0007669"/>
    <property type="project" value="UniProtKB-UniRule"/>
</dbReference>
<reference evidence="11" key="1">
    <citation type="submission" date="2016-10" db="EMBL/GenBank/DDBJ databases">
        <authorList>
            <person name="Varghese N."/>
            <person name="Submissions S."/>
        </authorList>
    </citation>
    <scope>NUCLEOTIDE SEQUENCE [LARGE SCALE GENOMIC DNA]</scope>
    <source>
        <strain evidence="11">DSM 20524</strain>
    </source>
</reference>
<dbReference type="InterPro" id="IPR001648">
    <property type="entry name" value="Ribosomal_bS18"/>
</dbReference>
<name>A0A1H9TWE1_9CORY</name>
<dbReference type="GO" id="GO:0003735">
    <property type="term" value="F:structural constituent of ribosome"/>
    <property type="evidence" value="ECO:0007669"/>
    <property type="project" value="InterPro"/>
</dbReference>
<dbReference type="RefSeq" id="WP_092258688.1">
    <property type="nucleotide sequence ID" value="NZ_CP047199.1"/>
</dbReference>
<dbReference type="PANTHER" id="PTHR13479:SF40">
    <property type="entry name" value="SMALL RIBOSOMAL SUBUNIT PROTEIN BS18M"/>
    <property type="match status" value="1"/>
</dbReference>
<dbReference type="GO" id="GO:0070181">
    <property type="term" value="F:small ribosomal subunit rRNA binding"/>
    <property type="evidence" value="ECO:0007669"/>
    <property type="project" value="TreeGrafter"/>
</dbReference>
<keyword evidence="4 7" id="KW-0689">Ribosomal protein</keyword>
<dbReference type="FunFam" id="4.10.640.10:FF:000016">
    <property type="entry name" value="30S ribosomal protein S18"/>
    <property type="match status" value="1"/>
</dbReference>
<evidence type="ECO:0000256" key="7">
    <source>
        <dbReference type="HAMAP-Rule" id="MF_00270"/>
    </source>
</evidence>
<evidence type="ECO:0000256" key="6">
    <source>
        <dbReference type="ARBA" id="ARBA00035141"/>
    </source>
</evidence>
<dbReference type="Pfam" id="PF01084">
    <property type="entry name" value="Ribosomal_S18"/>
    <property type="match status" value="1"/>
</dbReference>
<dbReference type="SUPFAM" id="SSF46911">
    <property type="entry name" value="Ribosomal protein S18"/>
    <property type="match status" value="1"/>
</dbReference>
<dbReference type="GO" id="GO:0022627">
    <property type="term" value="C:cytosolic small ribosomal subunit"/>
    <property type="evidence" value="ECO:0007669"/>
    <property type="project" value="TreeGrafter"/>
</dbReference>